<organism evidence="1 2">
    <name type="scientific">Helianthus annuus</name>
    <name type="common">Common sunflower</name>
    <dbReference type="NCBI Taxonomy" id="4232"/>
    <lineage>
        <taxon>Eukaryota</taxon>
        <taxon>Viridiplantae</taxon>
        <taxon>Streptophyta</taxon>
        <taxon>Embryophyta</taxon>
        <taxon>Tracheophyta</taxon>
        <taxon>Spermatophyta</taxon>
        <taxon>Magnoliopsida</taxon>
        <taxon>eudicotyledons</taxon>
        <taxon>Gunneridae</taxon>
        <taxon>Pentapetalae</taxon>
        <taxon>asterids</taxon>
        <taxon>campanulids</taxon>
        <taxon>Asterales</taxon>
        <taxon>Asteraceae</taxon>
        <taxon>Asteroideae</taxon>
        <taxon>Heliantheae alliance</taxon>
        <taxon>Heliantheae</taxon>
        <taxon>Helianthus</taxon>
    </lineage>
</organism>
<gene>
    <name evidence="1" type="ORF">HanXRQr2_Chr07g0299341</name>
</gene>
<proteinExistence type="predicted"/>
<accession>A0A9K3NG44</accession>
<evidence type="ECO:0000313" key="2">
    <source>
        <dbReference type="Proteomes" id="UP000215914"/>
    </source>
</evidence>
<protein>
    <submittedName>
        <fullName evidence="1">Uncharacterized protein</fullName>
    </submittedName>
</protein>
<dbReference type="Proteomes" id="UP000215914">
    <property type="component" value="Unassembled WGS sequence"/>
</dbReference>
<comment type="caution">
    <text evidence="1">The sequence shown here is derived from an EMBL/GenBank/DDBJ whole genome shotgun (WGS) entry which is preliminary data.</text>
</comment>
<dbReference type="EMBL" id="MNCJ02000322">
    <property type="protein sequence ID" value="KAF5798981.1"/>
    <property type="molecule type" value="Genomic_DNA"/>
</dbReference>
<reference evidence="1" key="2">
    <citation type="submission" date="2020-06" db="EMBL/GenBank/DDBJ databases">
        <title>Helianthus annuus Genome sequencing and assembly Release 2.</title>
        <authorList>
            <person name="Gouzy J."/>
            <person name="Langlade N."/>
            <person name="Munos S."/>
        </authorList>
    </citation>
    <scope>NUCLEOTIDE SEQUENCE</scope>
    <source>
        <tissue evidence="1">Leaves</tissue>
    </source>
</reference>
<reference evidence="1" key="1">
    <citation type="journal article" date="2017" name="Nature">
        <title>The sunflower genome provides insights into oil metabolism, flowering and Asterid evolution.</title>
        <authorList>
            <person name="Badouin H."/>
            <person name="Gouzy J."/>
            <person name="Grassa C.J."/>
            <person name="Murat F."/>
            <person name="Staton S.E."/>
            <person name="Cottret L."/>
            <person name="Lelandais-Briere C."/>
            <person name="Owens G.L."/>
            <person name="Carrere S."/>
            <person name="Mayjonade B."/>
            <person name="Legrand L."/>
            <person name="Gill N."/>
            <person name="Kane N.C."/>
            <person name="Bowers J.E."/>
            <person name="Hubner S."/>
            <person name="Bellec A."/>
            <person name="Berard A."/>
            <person name="Berges H."/>
            <person name="Blanchet N."/>
            <person name="Boniface M.C."/>
            <person name="Brunel D."/>
            <person name="Catrice O."/>
            <person name="Chaidir N."/>
            <person name="Claudel C."/>
            <person name="Donnadieu C."/>
            <person name="Faraut T."/>
            <person name="Fievet G."/>
            <person name="Helmstetter N."/>
            <person name="King M."/>
            <person name="Knapp S.J."/>
            <person name="Lai Z."/>
            <person name="Le Paslier M.C."/>
            <person name="Lippi Y."/>
            <person name="Lorenzon L."/>
            <person name="Mandel J.R."/>
            <person name="Marage G."/>
            <person name="Marchand G."/>
            <person name="Marquand E."/>
            <person name="Bret-Mestries E."/>
            <person name="Morien E."/>
            <person name="Nambeesan S."/>
            <person name="Nguyen T."/>
            <person name="Pegot-Espagnet P."/>
            <person name="Pouilly N."/>
            <person name="Raftis F."/>
            <person name="Sallet E."/>
            <person name="Schiex T."/>
            <person name="Thomas J."/>
            <person name="Vandecasteele C."/>
            <person name="Vares D."/>
            <person name="Vear F."/>
            <person name="Vautrin S."/>
            <person name="Crespi M."/>
            <person name="Mangin B."/>
            <person name="Burke J.M."/>
            <person name="Salse J."/>
            <person name="Munos S."/>
            <person name="Vincourt P."/>
            <person name="Rieseberg L.H."/>
            <person name="Langlade N.B."/>
        </authorList>
    </citation>
    <scope>NUCLEOTIDE SEQUENCE</scope>
    <source>
        <tissue evidence="1">Leaves</tissue>
    </source>
</reference>
<dbReference type="Gramene" id="mRNA:HanXRQr2_Chr07g0299341">
    <property type="protein sequence ID" value="CDS:HanXRQr2_Chr07g0299341.1"/>
    <property type="gene ID" value="HanXRQr2_Chr07g0299341"/>
</dbReference>
<evidence type="ECO:0000313" key="1">
    <source>
        <dbReference type="EMBL" id="KAF5798981.1"/>
    </source>
</evidence>
<keyword evidence="2" id="KW-1185">Reference proteome</keyword>
<name>A0A9K3NG44_HELAN</name>
<dbReference type="AlphaFoldDB" id="A0A9K3NG44"/>
<sequence>MKKIFILQRPILTSMTKKLKQRWKLCRKRIFRKGVIKMKRCIGWKLQRIHLKN</sequence>